<organism evidence="1 2">
    <name type="scientific">Pseudomonas phage 201phi2-1</name>
    <name type="common">Pseudomonas chlororaphis phage 201phi2-1</name>
    <dbReference type="NCBI Taxonomy" id="198110"/>
    <lineage>
        <taxon>Viruses</taxon>
        <taxon>Duplodnaviria</taxon>
        <taxon>Heunggongvirae</taxon>
        <taxon>Uroviricota</taxon>
        <taxon>Caudoviricetes</taxon>
        <taxon>Chimalliviridae</taxon>
        <taxon>Serwervirus</taxon>
        <taxon>Serwervirus 201phi21</taxon>
    </lineage>
</organism>
<sequence>MAKFSAVISWGGKANKVEVNDSRYPHPFTIPTLGEIEITIDAADSKEAIIKFDEIARSFNDRAQLVIESIR</sequence>
<name>B3FIW7_BP201</name>
<evidence type="ECO:0000313" key="1">
    <source>
        <dbReference type="EMBL" id="ABY62936.1"/>
    </source>
</evidence>
<dbReference type="KEGG" id="vg:6372454"/>
<keyword evidence="2" id="KW-1185">Reference proteome</keyword>
<reference evidence="1 2" key="1">
    <citation type="journal article" date="2008" name="Virology">
        <title>Characterization of Pseudomonas chlororaphis myovirus 201varphi2-1 via genomic sequencing, mass spectrometry, and electron microscopy.</title>
        <authorList>
            <person name="Thomas J.A."/>
            <person name="Rolando M.R."/>
            <person name="Carroll C.A."/>
            <person name="Shen P.S."/>
            <person name="Belnap D.M."/>
            <person name="Weintraub S.T."/>
            <person name="Serwer P."/>
            <person name="Hardies S.C."/>
        </authorList>
    </citation>
    <scope>NUCLEOTIDE SEQUENCE</scope>
</reference>
<accession>B3FIW7</accession>
<dbReference type="Proteomes" id="UP000002421">
    <property type="component" value="Segment"/>
</dbReference>
<gene>
    <name evidence="1" type="ORF">201phi2-1p103</name>
</gene>
<evidence type="ECO:0000313" key="2">
    <source>
        <dbReference type="Proteomes" id="UP000002421"/>
    </source>
</evidence>
<protein>
    <submittedName>
        <fullName evidence="1">Uncharacterized protein</fullName>
    </submittedName>
</protein>
<organismHost>
    <name type="scientific">Pseudomonas chlororaphis</name>
    <dbReference type="NCBI Taxonomy" id="587753"/>
</organismHost>
<proteinExistence type="predicted"/>
<dbReference type="RefSeq" id="YP_001956828.1">
    <property type="nucleotide sequence ID" value="NC_010821.1"/>
</dbReference>
<dbReference type="EMBL" id="EU197055">
    <property type="protein sequence ID" value="ABY62936.1"/>
    <property type="molecule type" value="Genomic_DNA"/>
</dbReference>